<evidence type="ECO:0000256" key="1">
    <source>
        <dbReference type="ARBA" id="ARBA00004442"/>
    </source>
</evidence>
<dbReference type="InterPro" id="IPR036942">
    <property type="entry name" value="Beta-barrel_TonB_sf"/>
</dbReference>
<gene>
    <name evidence="6" type="ordered locus">Halhy_5161</name>
</gene>
<keyword evidence="2" id="KW-0472">Membrane</keyword>
<accession>F4L4N9</accession>
<dbReference type="eggNOG" id="COG1629">
    <property type="taxonomic scope" value="Bacteria"/>
</dbReference>
<dbReference type="KEGG" id="hhy:Halhy_5161"/>
<dbReference type="RefSeq" id="WP_013767522.1">
    <property type="nucleotide sequence ID" value="NC_015510.1"/>
</dbReference>
<proteinExistence type="predicted"/>
<evidence type="ECO:0000256" key="4">
    <source>
        <dbReference type="SAM" id="SignalP"/>
    </source>
</evidence>
<dbReference type="Proteomes" id="UP000008461">
    <property type="component" value="Chromosome"/>
</dbReference>
<evidence type="ECO:0000313" key="7">
    <source>
        <dbReference type="Proteomes" id="UP000008461"/>
    </source>
</evidence>
<keyword evidence="7" id="KW-1185">Reference proteome</keyword>
<comment type="subcellular location">
    <subcellularLocation>
        <location evidence="1">Cell outer membrane</location>
    </subcellularLocation>
</comment>
<evidence type="ECO:0000313" key="6">
    <source>
        <dbReference type="EMBL" id="AEE52987.1"/>
    </source>
</evidence>
<evidence type="ECO:0000256" key="2">
    <source>
        <dbReference type="ARBA" id="ARBA00023136"/>
    </source>
</evidence>
<protein>
    <submittedName>
        <fullName evidence="6">TonB-dependent receptor</fullName>
    </submittedName>
</protein>
<reference evidence="6 7" key="1">
    <citation type="journal article" date="2011" name="Stand. Genomic Sci.">
        <title>Complete genome sequence of Haliscomenobacter hydrossis type strain (O).</title>
        <authorList>
            <consortium name="US DOE Joint Genome Institute (JGI-PGF)"/>
            <person name="Daligault H."/>
            <person name="Lapidus A."/>
            <person name="Zeytun A."/>
            <person name="Nolan M."/>
            <person name="Lucas S."/>
            <person name="Del Rio T.G."/>
            <person name="Tice H."/>
            <person name="Cheng J.F."/>
            <person name="Tapia R."/>
            <person name="Han C."/>
            <person name="Goodwin L."/>
            <person name="Pitluck S."/>
            <person name="Liolios K."/>
            <person name="Pagani I."/>
            <person name="Ivanova N."/>
            <person name="Huntemann M."/>
            <person name="Mavromatis K."/>
            <person name="Mikhailova N."/>
            <person name="Pati A."/>
            <person name="Chen A."/>
            <person name="Palaniappan K."/>
            <person name="Land M."/>
            <person name="Hauser L."/>
            <person name="Brambilla E.M."/>
            <person name="Rohde M."/>
            <person name="Verbarg S."/>
            <person name="Goker M."/>
            <person name="Bristow J."/>
            <person name="Eisen J.A."/>
            <person name="Markowitz V."/>
            <person name="Hugenholtz P."/>
            <person name="Kyrpides N.C."/>
            <person name="Klenk H.P."/>
            <person name="Woyke T."/>
        </authorList>
    </citation>
    <scope>NUCLEOTIDE SEQUENCE [LARGE SCALE GENOMIC DNA]</scope>
    <source>
        <strain evidence="7">ATCC 27775 / DSM 1100 / LMG 10767 / O</strain>
    </source>
</reference>
<dbReference type="Pfam" id="PF07715">
    <property type="entry name" value="Plug"/>
    <property type="match status" value="1"/>
</dbReference>
<keyword evidence="3" id="KW-0998">Cell outer membrane</keyword>
<evidence type="ECO:0000259" key="5">
    <source>
        <dbReference type="Pfam" id="PF07715"/>
    </source>
</evidence>
<dbReference type="OrthoDB" id="1453181at2"/>
<organism evidence="6 7">
    <name type="scientific">Haliscomenobacter hydrossis (strain ATCC 27775 / DSM 1100 / LMG 10767 / O)</name>
    <dbReference type="NCBI Taxonomy" id="760192"/>
    <lineage>
        <taxon>Bacteria</taxon>
        <taxon>Pseudomonadati</taxon>
        <taxon>Bacteroidota</taxon>
        <taxon>Saprospiria</taxon>
        <taxon>Saprospirales</taxon>
        <taxon>Haliscomenobacteraceae</taxon>
        <taxon>Haliscomenobacter</taxon>
    </lineage>
</organism>
<feature type="chain" id="PRO_5003312522" evidence="4">
    <location>
        <begin position="25"/>
        <end position="940"/>
    </location>
</feature>
<evidence type="ECO:0000256" key="3">
    <source>
        <dbReference type="ARBA" id="ARBA00023237"/>
    </source>
</evidence>
<dbReference type="Gene3D" id="2.40.170.20">
    <property type="entry name" value="TonB-dependent receptor, beta-barrel domain"/>
    <property type="match status" value="1"/>
</dbReference>
<dbReference type="EMBL" id="CP002691">
    <property type="protein sequence ID" value="AEE52987.1"/>
    <property type="molecule type" value="Genomic_DNA"/>
</dbReference>
<dbReference type="AlphaFoldDB" id="F4L4N9"/>
<dbReference type="HOGENOM" id="CLU_316392_0_0_10"/>
<dbReference type="STRING" id="760192.Halhy_5161"/>
<feature type="domain" description="TonB-dependent receptor plug" evidence="5">
    <location>
        <begin position="121"/>
        <end position="192"/>
    </location>
</feature>
<dbReference type="InterPro" id="IPR012910">
    <property type="entry name" value="Plug_dom"/>
</dbReference>
<dbReference type="SUPFAM" id="SSF56935">
    <property type="entry name" value="Porins"/>
    <property type="match status" value="1"/>
</dbReference>
<name>F4L4N9_HALH1</name>
<feature type="signal peptide" evidence="4">
    <location>
        <begin position="1"/>
        <end position="24"/>
    </location>
</feature>
<keyword evidence="6" id="KW-0675">Receptor</keyword>
<keyword evidence="4" id="KW-0732">Signal</keyword>
<dbReference type="GO" id="GO:0009279">
    <property type="term" value="C:cell outer membrane"/>
    <property type="evidence" value="ECO:0007669"/>
    <property type="project" value="UniProtKB-SubCell"/>
</dbReference>
<reference key="2">
    <citation type="submission" date="2011-04" db="EMBL/GenBank/DDBJ databases">
        <title>Complete sequence of chromosome of Haliscomenobacter hydrossis DSM 1100.</title>
        <authorList>
            <consortium name="US DOE Joint Genome Institute (JGI-PGF)"/>
            <person name="Lucas S."/>
            <person name="Han J."/>
            <person name="Lapidus A."/>
            <person name="Bruce D."/>
            <person name="Goodwin L."/>
            <person name="Pitluck S."/>
            <person name="Peters L."/>
            <person name="Kyrpides N."/>
            <person name="Mavromatis K."/>
            <person name="Ivanova N."/>
            <person name="Ovchinnikova G."/>
            <person name="Pagani I."/>
            <person name="Daligault H."/>
            <person name="Detter J.C."/>
            <person name="Han C."/>
            <person name="Land M."/>
            <person name="Hauser L."/>
            <person name="Markowitz V."/>
            <person name="Cheng J.-F."/>
            <person name="Hugenholtz P."/>
            <person name="Woyke T."/>
            <person name="Wu D."/>
            <person name="Verbarg S."/>
            <person name="Frueling A."/>
            <person name="Brambilla E."/>
            <person name="Klenk H.-P."/>
            <person name="Eisen J.A."/>
        </authorList>
    </citation>
    <scope>NUCLEOTIDE SEQUENCE</scope>
    <source>
        <strain>DSM 1100</strain>
    </source>
</reference>
<sequence length="940" mass="105805">MHKATKRGFIRLLLLLFFPLGAFAQEVQVNGQILDAQTGKGLSGVEIRLPTLTFFSNDEGFVDFKANIGQSTQLVITIFKSGFQEKQVTVEPQGRNRVNLGTLKLESREGRDALSAEEFVPVVTLSENDLDSDGDQNVSGLLTASNDVFVSAASFQFSFTNFRMRGYDGQHNELFFNGIPINDVETGFPGWNLWSGLNDVVRSRTASVGLAPNANGFGGLGGITALDVRASHHRPQLRVSYAASNRAYRNRVMATYSTGLTASGWAFTVSASRRWAQEGYIDGTFYDANAYFIGVEKKLNDNHFLSFTALGSPVQRGRSAPATKEMYDLAGSNYYNSFWGYQNGEKRNARVQNTHQPLAVLRHDWQIQEKTRLTTAIGYQTGRNGTTALDWYEARDPRPNYYRRLPSYIESDQAVEVEKLLRENESLRQIDWNYLYNVNRANTLTVNNANGIPGNSVTGKRSQYVIEERRFDRSLLSFNSNIESSISDLAKVSGGVSYQQQSNHNFKTINDLLGGDFYLDIDKFAEFIDTTGGGSFIQNDINTPNRILKKGDQFGWDYTNEHRRYNSWAQMEFYLPKFDLFVSGSVGNTTFWRRGNVTNGKFPENSGGDAPKQSFLEWAGKAGLTFKADGRNYFMLNAAYMVQAPQVRNAYVSPRTRDQVLPGLSTENITSIEGGYLLRSPYLKGRLVGYYTQIKNQNRINNFYLDNALIEDDGTASGGFVNYTMSGINTQHAGIEFGLEWAFSPGWKASTALAAGQYIYTSRPTIGVYLDNLASKLREDVAYIKNFYVPNMPQTAGTIGVSYNSPKFWFANINFNYFDDIYLDFNPDRRTVTAVAYVATPEFSNQVVEPGSPLWKTIIEQEKAPAAYTLDLFGGKSWKIRDIYLYLNVGVNNILDKKDFITGGFEQYRFDYGGKDVNRFPSNYFYSYGRNYFVSLALRL</sequence>